<organism evidence="2 3">
    <name type="scientific">Streptomyces thioluteus</name>
    <dbReference type="NCBI Taxonomy" id="66431"/>
    <lineage>
        <taxon>Bacteria</taxon>
        <taxon>Bacillati</taxon>
        <taxon>Actinomycetota</taxon>
        <taxon>Actinomycetes</taxon>
        <taxon>Kitasatosporales</taxon>
        <taxon>Streptomycetaceae</taxon>
        <taxon>Streptomyces</taxon>
    </lineage>
</organism>
<evidence type="ECO:0000313" key="2">
    <source>
        <dbReference type="EMBL" id="GAA2935555.1"/>
    </source>
</evidence>
<feature type="region of interest" description="Disordered" evidence="1">
    <location>
        <begin position="19"/>
        <end position="53"/>
    </location>
</feature>
<evidence type="ECO:0000313" key="3">
    <source>
        <dbReference type="Proteomes" id="UP001501102"/>
    </source>
</evidence>
<evidence type="ECO:0000256" key="1">
    <source>
        <dbReference type="SAM" id="MobiDB-lite"/>
    </source>
</evidence>
<sequence>MRGAPSTLSWTALSLAMKAEVPPGQEGDDQGLRQQAAQGVRDGPGPLAARRPAAAGAAGAGGLAVEVVGGSSS</sequence>
<protein>
    <submittedName>
        <fullName evidence="2">Uncharacterized protein</fullName>
    </submittedName>
</protein>
<accession>A0ABN3X4M8</accession>
<keyword evidence="3" id="KW-1185">Reference proteome</keyword>
<reference evidence="2 3" key="1">
    <citation type="journal article" date="2019" name="Int. J. Syst. Evol. Microbiol.">
        <title>The Global Catalogue of Microorganisms (GCM) 10K type strain sequencing project: providing services to taxonomists for standard genome sequencing and annotation.</title>
        <authorList>
            <consortium name="The Broad Institute Genomics Platform"/>
            <consortium name="The Broad Institute Genome Sequencing Center for Infectious Disease"/>
            <person name="Wu L."/>
            <person name="Ma J."/>
        </authorList>
    </citation>
    <scope>NUCLEOTIDE SEQUENCE [LARGE SCALE GENOMIC DNA]</scope>
    <source>
        <strain evidence="2 3">JCM 4087</strain>
    </source>
</reference>
<dbReference type="EMBL" id="BAAAXZ010000128">
    <property type="protein sequence ID" value="GAA2935555.1"/>
    <property type="molecule type" value="Genomic_DNA"/>
</dbReference>
<feature type="compositionally biased region" description="Low complexity" evidence="1">
    <location>
        <begin position="43"/>
        <end position="53"/>
    </location>
</feature>
<proteinExistence type="predicted"/>
<dbReference type="Proteomes" id="UP001501102">
    <property type="component" value="Unassembled WGS sequence"/>
</dbReference>
<comment type="caution">
    <text evidence="2">The sequence shown here is derived from an EMBL/GenBank/DDBJ whole genome shotgun (WGS) entry which is preliminary data.</text>
</comment>
<gene>
    <name evidence="2" type="ORF">GCM10020221_34170</name>
</gene>
<name>A0ABN3X4M8_STRTU</name>